<sequence length="75" mass="7974">LRACSLSNRFGYWISSVTLSSSNTCNCFVLTISPTLTCCNPVASAIISLVVVLPVPGVPVTKMLGKDRVMVIKIS</sequence>
<dbReference type="InParanoid" id="A0A1C7MVB5"/>
<protein>
    <submittedName>
        <fullName evidence="1">Uncharacterized protein</fullName>
    </submittedName>
</protein>
<accession>A0A1C7MVB5</accession>
<feature type="non-terminal residue" evidence="1">
    <location>
        <position position="1"/>
    </location>
</feature>
<comment type="caution">
    <text evidence="1">The sequence shown here is derived from an EMBL/GenBank/DDBJ whole genome shotgun (WGS) entry which is preliminary data.</text>
</comment>
<name>A0A1C7MVB5_9FUNG</name>
<evidence type="ECO:0000313" key="1">
    <source>
        <dbReference type="EMBL" id="OBZ80811.1"/>
    </source>
</evidence>
<evidence type="ECO:0000313" key="2">
    <source>
        <dbReference type="Proteomes" id="UP000093000"/>
    </source>
</evidence>
<dbReference type="Proteomes" id="UP000093000">
    <property type="component" value="Unassembled WGS sequence"/>
</dbReference>
<gene>
    <name evidence="1" type="ORF">A0J61_11140</name>
</gene>
<reference evidence="1 2" key="1">
    <citation type="submission" date="2016-03" db="EMBL/GenBank/DDBJ databases">
        <title>Choanephora cucurbitarum.</title>
        <authorList>
            <person name="Min B."/>
            <person name="Park H."/>
            <person name="Park J.-H."/>
            <person name="Shin H.-D."/>
            <person name="Choi I.-G."/>
        </authorList>
    </citation>
    <scope>NUCLEOTIDE SEQUENCE [LARGE SCALE GENOMIC DNA]</scope>
    <source>
        <strain evidence="1 2">KUS-F28377</strain>
    </source>
</reference>
<proteinExistence type="predicted"/>
<dbReference type="EMBL" id="LUGH01001709">
    <property type="protein sequence ID" value="OBZ80811.1"/>
    <property type="molecule type" value="Genomic_DNA"/>
</dbReference>
<keyword evidence="2" id="KW-1185">Reference proteome</keyword>
<dbReference type="AlphaFoldDB" id="A0A1C7MVB5"/>
<organism evidence="1 2">
    <name type="scientific">Choanephora cucurbitarum</name>
    <dbReference type="NCBI Taxonomy" id="101091"/>
    <lineage>
        <taxon>Eukaryota</taxon>
        <taxon>Fungi</taxon>
        <taxon>Fungi incertae sedis</taxon>
        <taxon>Mucoromycota</taxon>
        <taxon>Mucoromycotina</taxon>
        <taxon>Mucoromycetes</taxon>
        <taxon>Mucorales</taxon>
        <taxon>Mucorineae</taxon>
        <taxon>Choanephoraceae</taxon>
        <taxon>Choanephoroideae</taxon>
        <taxon>Choanephora</taxon>
    </lineage>
</organism>